<organism evidence="3 4">
    <name type="scientific">Nocardioides zhouii</name>
    <dbReference type="NCBI Taxonomy" id="1168729"/>
    <lineage>
        <taxon>Bacteria</taxon>
        <taxon>Bacillati</taxon>
        <taxon>Actinomycetota</taxon>
        <taxon>Actinomycetes</taxon>
        <taxon>Propionibacteriales</taxon>
        <taxon>Nocardioidaceae</taxon>
        <taxon>Nocardioides</taxon>
    </lineage>
</organism>
<feature type="domain" description="N-acetyltransferase" evidence="2">
    <location>
        <begin position="146"/>
        <end position="291"/>
    </location>
</feature>
<evidence type="ECO:0000313" key="4">
    <source>
        <dbReference type="Proteomes" id="UP000291101"/>
    </source>
</evidence>
<feature type="compositionally biased region" description="Basic residues" evidence="1">
    <location>
        <begin position="32"/>
        <end position="41"/>
    </location>
</feature>
<dbReference type="GO" id="GO:0016747">
    <property type="term" value="F:acyltransferase activity, transferring groups other than amino-acyl groups"/>
    <property type="evidence" value="ECO:0007669"/>
    <property type="project" value="InterPro"/>
</dbReference>
<evidence type="ECO:0000256" key="1">
    <source>
        <dbReference type="SAM" id="MobiDB-lite"/>
    </source>
</evidence>
<reference evidence="3 4" key="1">
    <citation type="submission" date="2019-01" db="EMBL/GenBank/DDBJ databases">
        <title>Novel species of Nocardioides.</title>
        <authorList>
            <person name="Liu Q."/>
            <person name="X Y.-H."/>
        </authorList>
    </citation>
    <scope>NUCLEOTIDE SEQUENCE [LARGE SCALE GENOMIC DNA]</scope>
    <source>
        <strain evidence="3 4">HLT2-9</strain>
    </source>
</reference>
<gene>
    <name evidence="3" type="ORF">EUA94_19575</name>
</gene>
<dbReference type="EMBL" id="SDWV01000027">
    <property type="protein sequence ID" value="RYC05281.1"/>
    <property type="molecule type" value="Genomic_DNA"/>
</dbReference>
<evidence type="ECO:0000313" key="3">
    <source>
        <dbReference type="EMBL" id="RYC05281.1"/>
    </source>
</evidence>
<dbReference type="InterPro" id="IPR000182">
    <property type="entry name" value="GNAT_dom"/>
</dbReference>
<dbReference type="OrthoDB" id="9799092at2"/>
<keyword evidence="4" id="KW-1185">Reference proteome</keyword>
<sequence length="291" mass="31573">MVVRDRRRLRRAGGRAPDGTGCVDLPALARRGGPRRGRHVTRPLVAGGRCRSSRPLHEPGLAVPAHRRRPADRRRAAARGPGAGAPGAYADRPRAAGPDDVRRVARRAGRGPPAPGRGRRRRRVGLALAADAERPPGLGRGGSAVTAWRRATSDDVVALRDLERAASRQGLAHVFGELPYPDDDVLARWVLLLDDPSVVVEVVEDEDGLLALAAHDGENLRHLAVRPDHWSAGLGREGFHRAEAAGARRLWVLADNGRARRLYESLGWTPTGESQECPWQPFPTELEYAAP</sequence>
<dbReference type="Proteomes" id="UP000291101">
    <property type="component" value="Unassembled WGS sequence"/>
</dbReference>
<dbReference type="PROSITE" id="PS51186">
    <property type="entry name" value="GNAT"/>
    <property type="match status" value="1"/>
</dbReference>
<comment type="caution">
    <text evidence="3">The sequence shown here is derived from an EMBL/GenBank/DDBJ whole genome shotgun (WGS) entry which is preliminary data.</text>
</comment>
<dbReference type="SUPFAM" id="SSF55729">
    <property type="entry name" value="Acyl-CoA N-acyltransferases (Nat)"/>
    <property type="match status" value="1"/>
</dbReference>
<proteinExistence type="predicted"/>
<accession>A0A4Q2SJZ2</accession>
<feature type="compositionally biased region" description="Basic and acidic residues" evidence="1">
    <location>
        <begin position="91"/>
        <end position="103"/>
    </location>
</feature>
<protein>
    <submittedName>
        <fullName evidence="3">GNAT family N-acetyltransferase</fullName>
    </submittedName>
</protein>
<dbReference type="AlphaFoldDB" id="A0A4Q2SJZ2"/>
<name>A0A4Q2SJZ2_9ACTN</name>
<dbReference type="Gene3D" id="3.40.630.30">
    <property type="match status" value="1"/>
</dbReference>
<dbReference type="InterPro" id="IPR016181">
    <property type="entry name" value="Acyl_CoA_acyltransferase"/>
</dbReference>
<feature type="compositionally biased region" description="Basic residues" evidence="1">
    <location>
        <begin position="1"/>
        <end position="13"/>
    </location>
</feature>
<dbReference type="Pfam" id="PF13508">
    <property type="entry name" value="Acetyltransf_7"/>
    <property type="match status" value="1"/>
</dbReference>
<keyword evidence="3" id="KW-0808">Transferase</keyword>
<feature type="region of interest" description="Disordered" evidence="1">
    <location>
        <begin position="1"/>
        <end position="143"/>
    </location>
</feature>
<evidence type="ECO:0000259" key="2">
    <source>
        <dbReference type="PROSITE" id="PS51186"/>
    </source>
</evidence>